<reference evidence="8 9" key="1">
    <citation type="journal article" date="2014" name="Int. J. Syst. Evol. Microbiol.">
        <title>Celeribacter indicus sp. nov., a polycyclic aromatic hydrocarbon-degrading bacterium from deep-sea sediment and reclassification of Huaishuia halophila as Celeribacter halophilus comb. nov.</title>
        <authorList>
            <person name="Lai Q."/>
            <person name="Cao J."/>
            <person name="Yuan J."/>
            <person name="Li F."/>
            <person name="Shao Z."/>
        </authorList>
    </citation>
    <scope>NUCLEOTIDE SEQUENCE [LARGE SCALE GENOMIC DNA]</scope>
    <source>
        <strain evidence="8">P73</strain>
    </source>
</reference>
<keyword evidence="4" id="KW-0410">Iron transport</keyword>
<dbReference type="AlphaFoldDB" id="A0A0B5DZ65"/>
<comment type="subcellular location">
    <subcellularLocation>
        <location evidence="1">Cell envelope</location>
    </subcellularLocation>
</comment>
<keyword evidence="5 6" id="KW-0732">Signal</keyword>
<keyword evidence="3" id="KW-0813">Transport</keyword>
<organism evidence="8 9">
    <name type="scientific">Celeribacter indicus</name>
    <dbReference type="NCBI Taxonomy" id="1208324"/>
    <lineage>
        <taxon>Bacteria</taxon>
        <taxon>Pseudomonadati</taxon>
        <taxon>Pseudomonadota</taxon>
        <taxon>Alphaproteobacteria</taxon>
        <taxon>Rhodobacterales</taxon>
        <taxon>Roseobacteraceae</taxon>
        <taxon>Celeribacter</taxon>
    </lineage>
</organism>
<evidence type="ECO:0000256" key="6">
    <source>
        <dbReference type="SAM" id="SignalP"/>
    </source>
</evidence>
<feature type="domain" description="Fe/B12 periplasmic-binding" evidence="7">
    <location>
        <begin position="44"/>
        <end position="313"/>
    </location>
</feature>
<comment type="similarity">
    <text evidence="2">Belongs to the bacterial solute-binding protein 8 family.</text>
</comment>
<dbReference type="Pfam" id="PF01497">
    <property type="entry name" value="Peripla_BP_2"/>
    <property type="match status" value="1"/>
</dbReference>
<sequence length="319" mass="34926">MRPVLSFCLLLSTLLAILPLTLSAEPVTVTHKYGTVTLETPPARVVSVGYHEQDFLYALGIAPVGVHEWFGGRPHATWIWAEEARAALGAQPEVQRGFEIDLEWVWQQKPDLIVATFAPLDKGTYETLSRIAPVLGPPAGHADWTAPWQEELRLIAAATDRSAKAEEVIAQVEGTLDALAADHPELAGREAAVVYLSETELIGYGSGDGANRMLADLGLRVPAEFDEMVTGAGNFSVSLERLDIFDRDVALWLTEGRGREMIETLPAYRDSGLARENRSVWADEDEMGAMSFQSPLSIPWAAKRLLPRLAKAVTGRSRD</sequence>
<proteinExistence type="inferred from homology"/>
<evidence type="ECO:0000256" key="3">
    <source>
        <dbReference type="ARBA" id="ARBA00022448"/>
    </source>
</evidence>
<dbReference type="InterPro" id="IPR051313">
    <property type="entry name" value="Bact_iron-sidero_bind"/>
</dbReference>
<dbReference type="PANTHER" id="PTHR30532:SF24">
    <property type="entry name" value="FERRIC ENTEROBACTIN-BINDING PERIPLASMIC PROTEIN FEPB"/>
    <property type="match status" value="1"/>
</dbReference>
<dbReference type="Proteomes" id="UP000031521">
    <property type="component" value="Chromosome"/>
</dbReference>
<protein>
    <submittedName>
        <fullName evidence="8">Periplasmic binding protein</fullName>
    </submittedName>
</protein>
<evidence type="ECO:0000256" key="4">
    <source>
        <dbReference type="ARBA" id="ARBA00022496"/>
    </source>
</evidence>
<dbReference type="EMBL" id="CP004393">
    <property type="protein sequence ID" value="AJE48703.1"/>
    <property type="molecule type" value="Genomic_DNA"/>
</dbReference>
<evidence type="ECO:0000256" key="1">
    <source>
        <dbReference type="ARBA" id="ARBA00004196"/>
    </source>
</evidence>
<keyword evidence="9" id="KW-1185">Reference proteome</keyword>
<dbReference type="GO" id="GO:0030288">
    <property type="term" value="C:outer membrane-bounded periplasmic space"/>
    <property type="evidence" value="ECO:0007669"/>
    <property type="project" value="TreeGrafter"/>
</dbReference>
<dbReference type="InterPro" id="IPR002491">
    <property type="entry name" value="ABC_transptr_periplasmic_BD"/>
</dbReference>
<dbReference type="GO" id="GO:1901678">
    <property type="term" value="P:iron coordination entity transport"/>
    <property type="evidence" value="ECO:0007669"/>
    <property type="project" value="UniProtKB-ARBA"/>
</dbReference>
<feature type="signal peptide" evidence="6">
    <location>
        <begin position="1"/>
        <end position="24"/>
    </location>
</feature>
<keyword evidence="4" id="KW-0408">Iron</keyword>
<keyword evidence="4" id="KW-0406">Ion transport</keyword>
<evidence type="ECO:0000256" key="5">
    <source>
        <dbReference type="ARBA" id="ARBA00022729"/>
    </source>
</evidence>
<dbReference type="PROSITE" id="PS50983">
    <property type="entry name" value="FE_B12_PBP"/>
    <property type="match status" value="1"/>
</dbReference>
<dbReference type="STRING" id="1208324.P73_3988"/>
<dbReference type="PANTHER" id="PTHR30532">
    <property type="entry name" value="IRON III DICITRATE-BINDING PERIPLASMIC PROTEIN"/>
    <property type="match status" value="1"/>
</dbReference>
<evidence type="ECO:0000313" key="9">
    <source>
        <dbReference type="Proteomes" id="UP000031521"/>
    </source>
</evidence>
<evidence type="ECO:0000313" key="8">
    <source>
        <dbReference type="EMBL" id="AJE48703.1"/>
    </source>
</evidence>
<dbReference type="OrthoDB" id="1846031at2"/>
<feature type="chain" id="PRO_5002101778" evidence="6">
    <location>
        <begin position="25"/>
        <end position="319"/>
    </location>
</feature>
<evidence type="ECO:0000256" key="2">
    <source>
        <dbReference type="ARBA" id="ARBA00008814"/>
    </source>
</evidence>
<dbReference type="HOGENOM" id="CLU_038034_1_1_5"/>
<dbReference type="Gene3D" id="3.40.50.1980">
    <property type="entry name" value="Nitrogenase molybdenum iron protein domain"/>
    <property type="match status" value="2"/>
</dbReference>
<dbReference type="SUPFAM" id="SSF53807">
    <property type="entry name" value="Helical backbone' metal receptor"/>
    <property type="match status" value="1"/>
</dbReference>
<dbReference type="KEGG" id="cid:P73_3988"/>
<accession>A0A0B5DZ65</accession>
<evidence type="ECO:0000259" key="7">
    <source>
        <dbReference type="PROSITE" id="PS50983"/>
    </source>
</evidence>
<gene>
    <name evidence="8" type="ORF">P73_3988</name>
</gene>
<dbReference type="RefSeq" id="WP_052453455.1">
    <property type="nucleotide sequence ID" value="NZ_CP004393.1"/>
</dbReference>
<name>A0A0B5DZ65_9RHOB</name>